<dbReference type="AlphaFoldDB" id="A0A1S3A7H9"/>
<feature type="domain" description="G-protein coupled receptors family 1 profile" evidence="13">
    <location>
        <begin position="136"/>
        <end position="385"/>
    </location>
</feature>
<dbReference type="InParanoid" id="A0A1S3A7H9"/>
<evidence type="ECO:0000256" key="12">
    <source>
        <dbReference type="SAM" id="Phobius"/>
    </source>
</evidence>
<evidence type="ECO:0000256" key="1">
    <source>
        <dbReference type="ARBA" id="ARBA00003929"/>
    </source>
</evidence>
<keyword evidence="11" id="KW-0675">Receptor</keyword>
<evidence type="ECO:0000256" key="6">
    <source>
        <dbReference type="ARBA" id="ARBA00022725"/>
    </source>
</evidence>
<dbReference type="SUPFAM" id="SSF81321">
    <property type="entry name" value="Family A G protein-coupled receptor-like"/>
    <property type="match status" value="1"/>
</dbReference>
<feature type="transmembrane region" description="Helical" evidence="12">
    <location>
        <begin position="292"/>
        <end position="321"/>
    </location>
</feature>
<evidence type="ECO:0000256" key="9">
    <source>
        <dbReference type="ARBA" id="ARBA00023136"/>
    </source>
</evidence>
<dbReference type="InterPro" id="IPR000725">
    <property type="entry name" value="Olfact_rcpt"/>
</dbReference>
<protein>
    <submittedName>
        <fullName evidence="15">Olfactory receptor 10R2-like</fullName>
    </submittedName>
</protein>
<dbReference type="OrthoDB" id="9975554at2759"/>
<evidence type="ECO:0000256" key="2">
    <source>
        <dbReference type="ARBA" id="ARBA00004651"/>
    </source>
</evidence>
<evidence type="ECO:0000256" key="8">
    <source>
        <dbReference type="ARBA" id="ARBA00023040"/>
    </source>
</evidence>
<keyword evidence="6" id="KW-0552">Olfaction</keyword>
<dbReference type="GeneID" id="103120204"/>
<evidence type="ECO:0000256" key="10">
    <source>
        <dbReference type="ARBA" id="ARBA00023224"/>
    </source>
</evidence>
<evidence type="ECO:0000256" key="4">
    <source>
        <dbReference type="ARBA" id="ARBA00022606"/>
    </source>
</evidence>
<feature type="transmembrane region" description="Helical" evidence="12">
    <location>
        <begin position="120"/>
        <end position="143"/>
    </location>
</feature>
<evidence type="ECO:0000313" key="14">
    <source>
        <dbReference type="Proteomes" id="UP001652624"/>
    </source>
</evidence>
<reference evidence="15" key="1">
    <citation type="submission" date="2025-08" db="UniProtKB">
        <authorList>
            <consortium name="RefSeq"/>
        </authorList>
    </citation>
    <scope>IDENTIFICATION</scope>
</reference>
<dbReference type="RefSeq" id="XP_007530641.2">
    <property type="nucleotide sequence ID" value="XM_007530579.2"/>
</dbReference>
<dbReference type="eggNOG" id="ENOG502QVH7">
    <property type="taxonomic scope" value="Eukaryota"/>
</dbReference>
<keyword evidence="5 11" id="KW-0812">Transmembrane</keyword>
<dbReference type="GO" id="GO:0004930">
    <property type="term" value="F:G protein-coupled receptor activity"/>
    <property type="evidence" value="ECO:0007669"/>
    <property type="project" value="UniProtKB-KW"/>
</dbReference>
<evidence type="ECO:0000256" key="5">
    <source>
        <dbReference type="ARBA" id="ARBA00022692"/>
    </source>
</evidence>
<sequence length="410" mass="46489">MLSLQLMRLKKSSSVVFWGIFLRILSRVHHRKLKFSLGEEMFMLFAVGGQSGQRLLFPSGLRRICEKWRKVFQIVRITLILQIGRISTKVTVWEQAHHTNFSSVTEFLLLGFSNLGETQLILFAVFLCLYLVILTGNITIVTVIRLDRSLHIPMYFFLGVLSISETCYTFVILPKMLVNLLSLLRTISFVNCAIQMFFFLGFAVTNCMLLGVMGYDRYAAICHPLRYPVLMRWQVCGQLAAACAAIGFLFSMTGSFLVFELPYCGPNKINHYFCDISPVIRLACTDTYVNELIIFIGGVLALMVPLTFICISYGFIVHTIVKIPSTEGKLKAFSTCASHLTVVIVHYGCASFVYLRPSSKYSFSKDRLVTVTYTVVTPLLNPMVYSLRNKDVQLAIRKVIGRRGFFPKNL</sequence>
<evidence type="ECO:0000256" key="11">
    <source>
        <dbReference type="RuleBase" id="RU000688"/>
    </source>
</evidence>
<keyword evidence="8 11" id="KW-0297">G-protein coupled receptor</keyword>
<organism evidence="14 15">
    <name type="scientific">Erinaceus europaeus</name>
    <name type="common">Western European hedgehog</name>
    <dbReference type="NCBI Taxonomy" id="9365"/>
    <lineage>
        <taxon>Eukaryota</taxon>
        <taxon>Metazoa</taxon>
        <taxon>Chordata</taxon>
        <taxon>Craniata</taxon>
        <taxon>Vertebrata</taxon>
        <taxon>Euteleostomi</taxon>
        <taxon>Mammalia</taxon>
        <taxon>Eutheria</taxon>
        <taxon>Laurasiatheria</taxon>
        <taxon>Eulipotyphla</taxon>
        <taxon>Erinaceidae</taxon>
        <taxon>Erinaceinae</taxon>
        <taxon>Erinaceus</taxon>
    </lineage>
</organism>
<keyword evidence="4" id="KW-0716">Sensory transduction</keyword>
<evidence type="ECO:0000259" key="13">
    <source>
        <dbReference type="PROSITE" id="PS50262"/>
    </source>
</evidence>
<dbReference type="GO" id="GO:0004984">
    <property type="term" value="F:olfactory receptor activity"/>
    <property type="evidence" value="ECO:0007669"/>
    <property type="project" value="InterPro"/>
</dbReference>
<dbReference type="PANTHER" id="PTHR26453">
    <property type="entry name" value="OLFACTORY RECEPTOR"/>
    <property type="match status" value="1"/>
</dbReference>
<dbReference type="Gene3D" id="1.20.1070.10">
    <property type="entry name" value="Rhodopsin 7-helix transmembrane proteins"/>
    <property type="match status" value="1"/>
</dbReference>
<feature type="transmembrane region" description="Helical" evidence="12">
    <location>
        <begin position="193"/>
        <end position="215"/>
    </location>
</feature>
<dbReference type="Pfam" id="PF13853">
    <property type="entry name" value="7tm_4"/>
    <property type="match status" value="1"/>
</dbReference>
<proteinExistence type="inferred from homology"/>
<keyword evidence="14" id="KW-1185">Reference proteome</keyword>
<dbReference type="CDD" id="cd15225">
    <property type="entry name" value="7tmA_OR10A-like"/>
    <property type="match status" value="1"/>
</dbReference>
<feature type="transmembrane region" description="Helical" evidence="12">
    <location>
        <begin position="235"/>
        <end position="259"/>
    </location>
</feature>
<evidence type="ECO:0000256" key="3">
    <source>
        <dbReference type="ARBA" id="ARBA00022475"/>
    </source>
</evidence>
<comment type="similarity">
    <text evidence="11">Belongs to the G-protein coupled receptor 1 family.</text>
</comment>
<comment type="subcellular location">
    <subcellularLocation>
        <location evidence="2">Cell membrane</location>
        <topology evidence="2">Multi-pass membrane protein</topology>
    </subcellularLocation>
</comment>
<gene>
    <name evidence="15" type="primary">LOC103120204</name>
</gene>
<keyword evidence="3" id="KW-1003">Cell membrane</keyword>
<dbReference type="PROSITE" id="PS00237">
    <property type="entry name" value="G_PROTEIN_RECEP_F1_1"/>
    <property type="match status" value="1"/>
</dbReference>
<dbReference type="Proteomes" id="UP001652624">
    <property type="component" value="Chromosome 9"/>
</dbReference>
<feature type="transmembrane region" description="Helical" evidence="12">
    <location>
        <begin position="333"/>
        <end position="355"/>
    </location>
</feature>
<feature type="transmembrane region" description="Helical" evidence="12">
    <location>
        <begin position="155"/>
        <end position="173"/>
    </location>
</feature>
<keyword evidence="9 12" id="KW-0472">Membrane</keyword>
<accession>A0A1S3A7H9</accession>
<dbReference type="InterPro" id="IPR000276">
    <property type="entry name" value="GPCR_Rhodpsn"/>
</dbReference>
<dbReference type="GO" id="GO:0005886">
    <property type="term" value="C:plasma membrane"/>
    <property type="evidence" value="ECO:0007669"/>
    <property type="project" value="UniProtKB-SubCell"/>
</dbReference>
<dbReference type="PRINTS" id="PR00245">
    <property type="entry name" value="OLFACTORYR"/>
</dbReference>
<name>A0A1S3A7H9_ERIEU</name>
<dbReference type="InterPro" id="IPR017452">
    <property type="entry name" value="GPCR_Rhodpsn_7TM"/>
</dbReference>
<keyword evidence="7 12" id="KW-1133">Transmembrane helix</keyword>
<comment type="function">
    <text evidence="1">Putative odorant or sperm cell receptor.</text>
</comment>
<evidence type="ECO:0000256" key="7">
    <source>
        <dbReference type="ARBA" id="ARBA00022989"/>
    </source>
</evidence>
<keyword evidence="10 11" id="KW-0807">Transducer</keyword>
<dbReference type="PROSITE" id="PS50262">
    <property type="entry name" value="G_PROTEIN_RECEP_F1_2"/>
    <property type="match status" value="1"/>
</dbReference>
<dbReference type="PRINTS" id="PR00237">
    <property type="entry name" value="GPCRRHODOPSN"/>
</dbReference>
<feature type="transmembrane region" description="Helical" evidence="12">
    <location>
        <begin position="367"/>
        <end position="387"/>
    </location>
</feature>
<evidence type="ECO:0000313" key="15">
    <source>
        <dbReference type="RefSeq" id="XP_007530641.2"/>
    </source>
</evidence>